<organism evidence="3 4">
    <name type="scientific">Candidatus Borkfalkia faecavium</name>
    <dbReference type="NCBI Taxonomy" id="2838508"/>
    <lineage>
        <taxon>Bacteria</taxon>
        <taxon>Bacillati</taxon>
        <taxon>Bacillota</taxon>
        <taxon>Clostridia</taxon>
        <taxon>Christensenellales</taxon>
        <taxon>Christensenellaceae</taxon>
        <taxon>Candidatus Borkfalkia</taxon>
    </lineage>
</organism>
<dbReference type="PROSITE" id="PS51740">
    <property type="entry name" value="SPOVT_ABRB"/>
    <property type="match status" value="1"/>
</dbReference>
<gene>
    <name evidence="3" type="ORF">H9851_06395</name>
</gene>
<dbReference type="SMART" id="SM00966">
    <property type="entry name" value="SpoVT_AbrB"/>
    <property type="match status" value="1"/>
</dbReference>
<dbReference type="EMBL" id="DXEW01000030">
    <property type="protein sequence ID" value="HIX50892.1"/>
    <property type="molecule type" value="Genomic_DNA"/>
</dbReference>
<protein>
    <submittedName>
        <fullName evidence="3">AbrB/MazE/SpoVT family DNA-binding domain-containing protein</fullName>
    </submittedName>
</protein>
<proteinExistence type="predicted"/>
<evidence type="ECO:0000313" key="4">
    <source>
        <dbReference type="Proteomes" id="UP000886847"/>
    </source>
</evidence>
<dbReference type="AlphaFoldDB" id="A0A9D1W247"/>
<dbReference type="PANTHER" id="PTHR34860:SF6">
    <property type="entry name" value="REPRESSOR-LIKE PROTEIN SSO7C3"/>
    <property type="match status" value="1"/>
</dbReference>
<dbReference type="SUPFAM" id="SSF89447">
    <property type="entry name" value="AbrB/MazE/MraZ-like"/>
    <property type="match status" value="1"/>
</dbReference>
<reference evidence="3" key="1">
    <citation type="journal article" date="2021" name="PeerJ">
        <title>Extensive microbial diversity within the chicken gut microbiome revealed by metagenomics and culture.</title>
        <authorList>
            <person name="Gilroy R."/>
            <person name="Ravi A."/>
            <person name="Getino M."/>
            <person name="Pursley I."/>
            <person name="Horton D.L."/>
            <person name="Alikhan N.F."/>
            <person name="Baker D."/>
            <person name="Gharbi K."/>
            <person name="Hall N."/>
            <person name="Watson M."/>
            <person name="Adriaenssens E.M."/>
            <person name="Foster-Nyarko E."/>
            <person name="Jarju S."/>
            <person name="Secka A."/>
            <person name="Antonio M."/>
            <person name="Oren A."/>
            <person name="Chaudhuri R.R."/>
            <person name="La Ragione R."/>
            <person name="Hildebrand F."/>
            <person name="Pallen M.J."/>
        </authorList>
    </citation>
    <scope>NUCLEOTIDE SEQUENCE</scope>
    <source>
        <strain evidence="3">2189</strain>
    </source>
</reference>
<dbReference type="Proteomes" id="UP000886847">
    <property type="component" value="Unassembled WGS sequence"/>
</dbReference>
<sequence length="75" mass="8347">MENFPEGKFLTTVKIGPKGQIVIPKEVRDMFSLNTGDSLVLMADKGQGIALQPFSYMETLWNAVNQVKSGDKEEK</sequence>
<reference evidence="3" key="2">
    <citation type="submission" date="2021-04" db="EMBL/GenBank/DDBJ databases">
        <authorList>
            <person name="Gilroy R."/>
        </authorList>
    </citation>
    <scope>NUCLEOTIDE SEQUENCE</scope>
    <source>
        <strain evidence="3">2189</strain>
    </source>
</reference>
<dbReference type="Gene3D" id="2.10.260.10">
    <property type="match status" value="1"/>
</dbReference>
<comment type="caution">
    <text evidence="3">The sequence shown here is derived from an EMBL/GenBank/DDBJ whole genome shotgun (WGS) entry which is preliminary data.</text>
</comment>
<dbReference type="InterPro" id="IPR037914">
    <property type="entry name" value="SpoVT-AbrB_sf"/>
</dbReference>
<dbReference type="InterPro" id="IPR052975">
    <property type="entry name" value="Repressor-like_regulatory"/>
</dbReference>
<evidence type="ECO:0000313" key="3">
    <source>
        <dbReference type="EMBL" id="HIX50892.1"/>
    </source>
</evidence>
<accession>A0A9D1W247</accession>
<dbReference type="Pfam" id="PF04014">
    <property type="entry name" value="MazE_antitoxin"/>
    <property type="match status" value="1"/>
</dbReference>
<dbReference type="PANTHER" id="PTHR34860">
    <property type="entry name" value="REPRESSOR-LIKE PROTEIN SSO7C3"/>
    <property type="match status" value="1"/>
</dbReference>
<dbReference type="GO" id="GO:0003677">
    <property type="term" value="F:DNA binding"/>
    <property type="evidence" value="ECO:0007669"/>
    <property type="project" value="UniProtKB-UniRule"/>
</dbReference>
<feature type="domain" description="SpoVT-AbrB" evidence="2">
    <location>
        <begin position="10"/>
        <end position="56"/>
    </location>
</feature>
<name>A0A9D1W247_9FIRM</name>
<evidence type="ECO:0000256" key="1">
    <source>
        <dbReference type="PROSITE-ProRule" id="PRU01076"/>
    </source>
</evidence>
<keyword evidence="1 3" id="KW-0238">DNA-binding</keyword>
<evidence type="ECO:0000259" key="2">
    <source>
        <dbReference type="PROSITE" id="PS51740"/>
    </source>
</evidence>
<dbReference type="InterPro" id="IPR007159">
    <property type="entry name" value="SpoVT-AbrB_dom"/>
</dbReference>
<dbReference type="NCBIfam" id="TIGR01439">
    <property type="entry name" value="lp_hng_hel_AbrB"/>
    <property type="match status" value="1"/>
</dbReference>